<dbReference type="RefSeq" id="WP_077931922.1">
    <property type="nucleotide sequence ID" value="NZ_CP014688.1"/>
</dbReference>
<evidence type="ECO:0008006" key="3">
    <source>
        <dbReference type="Google" id="ProtNLM"/>
    </source>
</evidence>
<evidence type="ECO:0000313" key="1">
    <source>
        <dbReference type="EMBL" id="AQT06291.1"/>
    </source>
</evidence>
<proteinExistence type="predicted"/>
<dbReference type="InterPro" id="IPR017946">
    <property type="entry name" value="PLC-like_Pdiesterase_TIM-brl"/>
</dbReference>
<dbReference type="EMBL" id="CP014688">
    <property type="protein sequence ID" value="AQT06291.1"/>
    <property type="molecule type" value="Genomic_DNA"/>
</dbReference>
<organism evidence="1 2">
    <name type="scientific">Acetobacter persici</name>
    <dbReference type="NCBI Taxonomy" id="1076596"/>
    <lineage>
        <taxon>Bacteria</taxon>
        <taxon>Pseudomonadati</taxon>
        <taxon>Pseudomonadota</taxon>
        <taxon>Alphaproteobacteria</taxon>
        <taxon>Acetobacterales</taxon>
        <taxon>Acetobacteraceae</taxon>
        <taxon>Acetobacter</taxon>
    </lineage>
</organism>
<dbReference type="AlphaFoldDB" id="A0A1U9LIN1"/>
<dbReference type="SUPFAM" id="SSF51695">
    <property type="entry name" value="PLC-like phosphodiesterases"/>
    <property type="match status" value="1"/>
</dbReference>
<geneLocation type="plasmid" evidence="2">
    <name>pac1084_1</name>
</geneLocation>
<accession>A0A1U9LIN1</accession>
<dbReference type="GO" id="GO:0006629">
    <property type="term" value="P:lipid metabolic process"/>
    <property type="evidence" value="ECO:0007669"/>
    <property type="project" value="InterPro"/>
</dbReference>
<sequence length="258" mass="29407">MQILSHRGFWHTPKEKNSRAAIQRSFKEGFGLETDVRDLLFEGESQIVVSHDPVTSHEDVLTCRELVNIARRHSVDAHPYREEGGPRLAQFVGDVGEMVAPYVSSNILRAPAPIAINVKADGLAPQVAQLMSELDSDQTPWFAFDMSVPEMVRYLDLGIPVFTRLSETEMVPPLYDHAQGVWVDSFMKMPWYDVGVLQRQLDRRKNVCLVSPELHGHPDETREFVWSMILKGGLAEAENFMLCTDFPQHAREFFRGER</sequence>
<keyword evidence="1" id="KW-0614">Plasmid</keyword>
<gene>
    <name evidence="1" type="ORF">A0U91_14790</name>
</gene>
<dbReference type="KEGG" id="aper:A0U91_14790"/>
<dbReference type="GO" id="GO:0008081">
    <property type="term" value="F:phosphoric diester hydrolase activity"/>
    <property type="evidence" value="ECO:0007669"/>
    <property type="project" value="InterPro"/>
</dbReference>
<reference evidence="1 2" key="1">
    <citation type="submission" date="2016-03" db="EMBL/GenBank/DDBJ databases">
        <title>Acetic acid bacteria sequencing.</title>
        <authorList>
            <person name="Brandt J."/>
            <person name="Jakob F."/>
            <person name="Vogel R.F."/>
        </authorList>
    </citation>
    <scope>NUCLEOTIDE SEQUENCE [LARGE SCALE GENOMIC DNA]</scope>
    <source>
        <strain evidence="1 2">TMW2.1084</strain>
        <plasmid evidence="2">pac1084_1</plasmid>
    </source>
</reference>
<dbReference type="Gene3D" id="3.20.20.190">
    <property type="entry name" value="Phosphatidylinositol (PI) phosphodiesterase"/>
    <property type="match status" value="1"/>
</dbReference>
<dbReference type="Proteomes" id="UP000189055">
    <property type="component" value="Plasmid pAC1084_1"/>
</dbReference>
<name>A0A1U9LIN1_9PROT</name>
<protein>
    <recommendedName>
        <fullName evidence="3">Phosphodiesterase</fullName>
    </recommendedName>
</protein>
<evidence type="ECO:0000313" key="2">
    <source>
        <dbReference type="Proteomes" id="UP000189055"/>
    </source>
</evidence>